<protein>
    <submittedName>
        <fullName evidence="1">Uncharacterized protein</fullName>
    </submittedName>
</protein>
<name>A0A486LLT0_KLEPN</name>
<reference evidence="1" key="1">
    <citation type="submission" date="2019-03" db="EMBL/GenBank/DDBJ databases">
        <authorList>
            <consortium name="Pathogen Informatics"/>
        </authorList>
    </citation>
    <scope>NUCLEOTIDE SEQUENCE</scope>
    <source>
        <strain evidence="1">5012STDY7626448</strain>
    </source>
</reference>
<organism evidence="1">
    <name type="scientific">Klebsiella pneumoniae</name>
    <dbReference type="NCBI Taxonomy" id="573"/>
    <lineage>
        <taxon>Bacteria</taxon>
        <taxon>Pseudomonadati</taxon>
        <taxon>Pseudomonadota</taxon>
        <taxon>Gammaproteobacteria</taxon>
        <taxon>Enterobacterales</taxon>
        <taxon>Enterobacteriaceae</taxon>
        <taxon>Klebsiella/Raoultella group</taxon>
        <taxon>Klebsiella</taxon>
        <taxon>Klebsiella pneumoniae complex</taxon>
    </lineage>
</organism>
<gene>
    <name evidence="1" type="ORF">SAMEA4873650_04977</name>
</gene>
<dbReference type="EMBL" id="CAAHCU010000023">
    <property type="protein sequence ID" value="VGM07745.1"/>
    <property type="molecule type" value="Genomic_DNA"/>
</dbReference>
<evidence type="ECO:0000313" key="1">
    <source>
        <dbReference type="EMBL" id="VGM07745.1"/>
    </source>
</evidence>
<accession>A0A486LLT0</accession>
<sequence length="67" mass="7626">MPGLPQCADDLPPVEERQHHVQYYQIILSLRRGPETIAAIIKEIGLIAFLNQSLLQVTTCFLFVFND</sequence>
<dbReference type="AlphaFoldDB" id="A0A486LLT0"/>
<proteinExistence type="predicted"/>